<proteinExistence type="predicted"/>
<keyword evidence="2" id="KW-1185">Reference proteome</keyword>
<comment type="caution">
    <text evidence="1">The sequence shown here is derived from an EMBL/GenBank/DDBJ whole genome shotgun (WGS) entry which is preliminary data.</text>
</comment>
<reference evidence="2" key="1">
    <citation type="journal article" date="2019" name="Int. J. Syst. Evol. Microbiol.">
        <title>The Global Catalogue of Microorganisms (GCM) 10K type strain sequencing project: providing services to taxonomists for standard genome sequencing and annotation.</title>
        <authorList>
            <consortium name="The Broad Institute Genomics Platform"/>
            <consortium name="The Broad Institute Genome Sequencing Center for Infectious Disease"/>
            <person name="Wu L."/>
            <person name="Ma J."/>
        </authorList>
    </citation>
    <scope>NUCLEOTIDE SEQUENCE [LARGE SCALE GENOMIC DNA]</scope>
    <source>
        <strain evidence="2">CGMCC 1.10363</strain>
    </source>
</reference>
<organism evidence="1 2">
    <name type="scientific">Gryllotalpicola reticulitermitis</name>
    <dbReference type="NCBI Taxonomy" id="1184153"/>
    <lineage>
        <taxon>Bacteria</taxon>
        <taxon>Bacillati</taxon>
        <taxon>Actinomycetota</taxon>
        <taxon>Actinomycetes</taxon>
        <taxon>Micrococcales</taxon>
        <taxon>Microbacteriaceae</taxon>
        <taxon>Gryllotalpicola</taxon>
    </lineage>
</organism>
<dbReference type="RefSeq" id="WP_390228598.1">
    <property type="nucleotide sequence ID" value="NZ_JBHSCN010000005.1"/>
</dbReference>
<gene>
    <name evidence="1" type="ORF">ACFOYW_09080</name>
</gene>
<sequence>MEKGREVLGLENERSAASARTLAAACSAATHLADVRSAPEENQLRVISDPGVFAAYEGQVADQLPSTHSRELEGAMVLRTSPRVQAVTLDEVGEI</sequence>
<accession>A0ABV8Q691</accession>
<evidence type="ECO:0000313" key="1">
    <source>
        <dbReference type="EMBL" id="MFC4243527.1"/>
    </source>
</evidence>
<dbReference type="EMBL" id="JBHSCN010000005">
    <property type="protein sequence ID" value="MFC4243527.1"/>
    <property type="molecule type" value="Genomic_DNA"/>
</dbReference>
<evidence type="ECO:0000313" key="2">
    <source>
        <dbReference type="Proteomes" id="UP001595900"/>
    </source>
</evidence>
<protein>
    <submittedName>
        <fullName evidence="1">Uncharacterized protein</fullName>
    </submittedName>
</protein>
<dbReference type="Proteomes" id="UP001595900">
    <property type="component" value="Unassembled WGS sequence"/>
</dbReference>
<name>A0ABV8Q691_9MICO</name>